<evidence type="ECO:0000256" key="1">
    <source>
        <dbReference type="ARBA" id="ARBA00008779"/>
    </source>
</evidence>
<dbReference type="AlphaFoldDB" id="A0A653DMQ2"/>
<dbReference type="GO" id="GO:0008449">
    <property type="term" value="F:N-acetylglucosamine-6-sulfatase activity"/>
    <property type="evidence" value="ECO:0007669"/>
    <property type="project" value="TreeGrafter"/>
</dbReference>
<dbReference type="InterPro" id="IPR017850">
    <property type="entry name" value="Alkaline_phosphatase_core_sf"/>
</dbReference>
<dbReference type="GO" id="GO:0005539">
    <property type="term" value="F:glycosaminoglycan binding"/>
    <property type="evidence" value="ECO:0007669"/>
    <property type="project" value="TreeGrafter"/>
</dbReference>
<dbReference type="PANTHER" id="PTHR43108">
    <property type="entry name" value="N-ACETYLGLUCOSAMINE-6-SULFATASE FAMILY MEMBER"/>
    <property type="match status" value="1"/>
</dbReference>
<evidence type="ECO:0000256" key="2">
    <source>
        <dbReference type="SAM" id="MobiDB-lite"/>
    </source>
</evidence>
<dbReference type="EMBL" id="CAACVG010012764">
    <property type="protein sequence ID" value="VEN60792.1"/>
    <property type="molecule type" value="Genomic_DNA"/>
</dbReference>
<protein>
    <recommendedName>
        <fullName evidence="5">Sulfatase N-terminal domain-containing protein</fullName>
    </recommendedName>
</protein>
<comment type="similarity">
    <text evidence="1">Belongs to the sulfatase family.</text>
</comment>
<keyword evidence="4" id="KW-1185">Reference proteome</keyword>
<dbReference type="SUPFAM" id="SSF53649">
    <property type="entry name" value="Alkaline phosphatase-like"/>
    <property type="match status" value="1"/>
</dbReference>
<gene>
    <name evidence="3" type="ORF">CALMAC_LOCUS18374</name>
</gene>
<reference evidence="3 4" key="1">
    <citation type="submission" date="2019-01" db="EMBL/GenBank/DDBJ databases">
        <authorList>
            <person name="Sayadi A."/>
        </authorList>
    </citation>
    <scope>NUCLEOTIDE SEQUENCE [LARGE SCALE GENOMIC DNA]</scope>
</reference>
<sequence length="190" mass="21932">MDCRPFCFCMNANNNTYSCVRTINSTHNFLYCEFTTGMVTFYNLRIDPFELQNRIDSLKAEERSYLHDQLAKLVSCKGKSCTVTHSNHIRPKQRTNMLPLHNLGQYYRKRNTKTKESSVNTRISVSKRVFSEYEIMAPSHPLASIRAIIRSSTSRKEETQATTPASDRRESKRKLVVRGGAGNREHTTRC</sequence>
<evidence type="ECO:0000313" key="4">
    <source>
        <dbReference type="Proteomes" id="UP000410492"/>
    </source>
</evidence>
<organism evidence="3 4">
    <name type="scientific">Callosobruchus maculatus</name>
    <name type="common">Southern cowpea weevil</name>
    <name type="synonym">Pulse bruchid</name>
    <dbReference type="NCBI Taxonomy" id="64391"/>
    <lineage>
        <taxon>Eukaryota</taxon>
        <taxon>Metazoa</taxon>
        <taxon>Ecdysozoa</taxon>
        <taxon>Arthropoda</taxon>
        <taxon>Hexapoda</taxon>
        <taxon>Insecta</taxon>
        <taxon>Pterygota</taxon>
        <taxon>Neoptera</taxon>
        <taxon>Endopterygota</taxon>
        <taxon>Coleoptera</taxon>
        <taxon>Polyphaga</taxon>
        <taxon>Cucujiformia</taxon>
        <taxon>Chrysomeloidea</taxon>
        <taxon>Chrysomelidae</taxon>
        <taxon>Bruchinae</taxon>
        <taxon>Bruchini</taxon>
        <taxon>Callosobruchus</taxon>
    </lineage>
</organism>
<dbReference type="Proteomes" id="UP000410492">
    <property type="component" value="Unassembled WGS sequence"/>
</dbReference>
<evidence type="ECO:0000313" key="3">
    <source>
        <dbReference type="EMBL" id="VEN60792.1"/>
    </source>
</evidence>
<dbReference type="PANTHER" id="PTHR43108:SF16">
    <property type="entry name" value="EXTRACELLULAR SULFATASE SULF-1 HOMOLOG"/>
    <property type="match status" value="1"/>
</dbReference>
<proteinExistence type="inferred from homology"/>
<evidence type="ECO:0008006" key="5">
    <source>
        <dbReference type="Google" id="ProtNLM"/>
    </source>
</evidence>
<dbReference type="OrthoDB" id="96314at2759"/>
<accession>A0A653DMQ2</accession>
<name>A0A653DMQ2_CALMS</name>
<feature type="region of interest" description="Disordered" evidence="2">
    <location>
        <begin position="151"/>
        <end position="190"/>
    </location>
</feature>